<dbReference type="EMBL" id="CAJNOL010002838">
    <property type="protein sequence ID" value="CAF1532278.1"/>
    <property type="molecule type" value="Genomic_DNA"/>
</dbReference>
<reference evidence="3" key="1">
    <citation type="submission" date="2021-02" db="EMBL/GenBank/DDBJ databases">
        <authorList>
            <person name="Nowell W R."/>
        </authorList>
    </citation>
    <scope>NUCLEOTIDE SEQUENCE</scope>
</reference>
<accession>A0A815V7K7</accession>
<comment type="caution">
    <text evidence="3">The sequence shown here is derived from an EMBL/GenBank/DDBJ whole genome shotgun (WGS) entry which is preliminary data.</text>
</comment>
<protein>
    <submittedName>
        <fullName evidence="3">Uncharacterized protein</fullName>
    </submittedName>
</protein>
<evidence type="ECO:0000313" key="2">
    <source>
        <dbReference type="EMBL" id="CAF1251048.1"/>
    </source>
</evidence>
<name>A0A815V7K7_9BILA</name>
<feature type="transmembrane region" description="Helical" evidence="1">
    <location>
        <begin position="112"/>
        <end position="130"/>
    </location>
</feature>
<keyword evidence="4" id="KW-1185">Reference proteome</keyword>
<evidence type="ECO:0000313" key="3">
    <source>
        <dbReference type="EMBL" id="CAF1532278.1"/>
    </source>
</evidence>
<dbReference type="Proteomes" id="UP000663854">
    <property type="component" value="Unassembled WGS sequence"/>
</dbReference>
<evidence type="ECO:0000256" key="1">
    <source>
        <dbReference type="SAM" id="Phobius"/>
    </source>
</evidence>
<gene>
    <name evidence="3" type="ORF">JXQ802_LOCUS42327</name>
    <name evidence="2" type="ORF">PYM288_LOCUS27382</name>
</gene>
<keyword evidence="1" id="KW-0812">Transmembrane</keyword>
<dbReference type="EMBL" id="CAJNOH010001795">
    <property type="protein sequence ID" value="CAF1251048.1"/>
    <property type="molecule type" value="Genomic_DNA"/>
</dbReference>
<dbReference type="AlphaFoldDB" id="A0A815V7K7"/>
<sequence length="133" mass="15650">MNYIRVYDSDNTDKFTKVKLYYQFYFYYYLPYVLIDDLRAIDPNAIGIFGLDKQNEKVAQSKRGERIYLYEIDNIPVEHGCFILNYSKVISYDKHLIQGQTQTTPVWTRSDIIAMISAIFGVLSFIWAIIATF</sequence>
<keyword evidence="1" id="KW-1133">Transmembrane helix</keyword>
<organism evidence="3 4">
    <name type="scientific">Rotaria sordida</name>
    <dbReference type="NCBI Taxonomy" id="392033"/>
    <lineage>
        <taxon>Eukaryota</taxon>
        <taxon>Metazoa</taxon>
        <taxon>Spiralia</taxon>
        <taxon>Gnathifera</taxon>
        <taxon>Rotifera</taxon>
        <taxon>Eurotatoria</taxon>
        <taxon>Bdelloidea</taxon>
        <taxon>Philodinida</taxon>
        <taxon>Philodinidae</taxon>
        <taxon>Rotaria</taxon>
    </lineage>
</organism>
<evidence type="ECO:0000313" key="4">
    <source>
        <dbReference type="Proteomes" id="UP000663870"/>
    </source>
</evidence>
<keyword evidence="1" id="KW-0472">Membrane</keyword>
<proteinExistence type="predicted"/>
<dbReference type="Proteomes" id="UP000663870">
    <property type="component" value="Unassembled WGS sequence"/>
</dbReference>